<sequence>MAENVLAFFWKLASEKDHERVEAASGLLTALVQQQTQFNSQQEPTAATTLGSTRTEDELKQVCASDVLYAVKRLVRGLCSPRGGARQGFALALTEVLVNFPLLSYAYIKEAVDETTKTTHRMSKQETRDSLIGRLLGYMCLIESKAVAREGVTGDDLVGLVDDLLTLAASKSFLRAPAFRALGLLVLAIDSASTEADQTLRHLVDMGIANTAREADHLQLALLLQQQRHDLAWETILSDWAHGKVLHPDNLDHLVQLLHTTTHSAKDNAGWTGAHPIWHELLRIYFPSNAASTSSNPWLSPKVPFKELWDQAVNIGCLDPSAPATARAQVFYLTETALQHTSAEDVSVVLSPVFCQLLIDNLKSPSAKLFTHATQFCTALSLVTERRPELRTRVIGCLDKPTSGRQFDLATHTDTVARLLKQWSAADMPALIHELHQVFLDGGWLKPISPREAEFARQWVMHTLLLVMRKATKDDAVTHQVLQLLAVYGFMDSTQPLPTKALSQFDQAPQPPLSADMAQACQTTFFQVLAETTPTAKPVAPSKKLHPEPKPLSNDTASPDWCHQVFKLLLDLHAKHNVEFFTPLTGDAIPAVKTLAASLAANSKALGKANPSQREIRLAFQALFSLIGLQLCSDPESTVELVDDAKACFDRMFRATSPSSTKSKAKAKATKRGTKDLPTDSEPEPEPIHVLLDVIISMVAQATNARAKLLYRVFEPLVSQLTEESVSLIMDVLMADQSGADGDGSVVVVEDDEEDDGDESGLANGHGPKGTGMAIDSDSADSSDESDEDAADEEVDQELRQSVFDALGPAALASDAEEGSGSSDEELLDDDAMKMFDEKLSAIFATKAAMRKEQRSLTNQMSSFKLHTLTLVEIAITHPRAPTGWSIAAVGPLTVLLRITDRNRKLNDLHTKAKSILQFVGRHRPATWQGATSLSLDQYLDIVKDYLAKLGKRSTKSFASLLRQVFLYLMAAGAVAPFVQDAQYVPGMVAIFQTLVTKQLGSASFAHGGSQQSSDPWIASVFAANPTIGLACISNVLDSLNVVSNRDFVRLTHITGYIADLLRTVLTSNTPMESVTALSLQLTKALTILRQRLLDALGRAISSHEKEINSHEEHKDDQPAKPSAADVQPSIAPPRVRDLLSAVAKVVRRIGAKSPTVLKIDSANRPGHAQLALGAAKSWSQGDLCGKALVQLLSATATPYPSASGIYDLSMEIVKLSGESVTLPARSQTTAGANKAKRKPSSNATATESPHKRRK</sequence>
<comment type="subcellular location">
    <subcellularLocation>
        <location evidence="1">Nucleus</location>
    </subcellularLocation>
</comment>
<keyword evidence="6" id="KW-1185">Reference proteome</keyword>
<organism evidence="5 6">
    <name type="scientific">Dimargaris verticillata</name>
    <dbReference type="NCBI Taxonomy" id="2761393"/>
    <lineage>
        <taxon>Eukaryota</taxon>
        <taxon>Fungi</taxon>
        <taxon>Fungi incertae sedis</taxon>
        <taxon>Zoopagomycota</taxon>
        <taxon>Kickxellomycotina</taxon>
        <taxon>Dimargaritomycetes</taxon>
        <taxon>Dimargaritales</taxon>
        <taxon>Dimargaritaceae</taxon>
        <taxon>Dimargaris</taxon>
    </lineage>
</organism>
<dbReference type="GO" id="GO:0003677">
    <property type="term" value="F:DNA binding"/>
    <property type="evidence" value="ECO:0007669"/>
    <property type="project" value="InterPro"/>
</dbReference>
<evidence type="ECO:0000256" key="3">
    <source>
        <dbReference type="ARBA" id="ARBA00023242"/>
    </source>
</evidence>
<dbReference type="GO" id="GO:0006355">
    <property type="term" value="P:regulation of DNA-templated transcription"/>
    <property type="evidence" value="ECO:0007669"/>
    <property type="project" value="InterPro"/>
</dbReference>
<protein>
    <submittedName>
        <fullName evidence="5">DNA-directed DNA polymerase</fullName>
        <ecNumber evidence="5">2.7.7.7</ecNumber>
    </submittedName>
</protein>
<feature type="compositionally biased region" description="Basic and acidic residues" evidence="4">
    <location>
        <begin position="1105"/>
        <end position="1119"/>
    </location>
</feature>
<dbReference type="InterPro" id="IPR007015">
    <property type="entry name" value="DNA_pol_V/MYBBP1A"/>
</dbReference>
<dbReference type="GO" id="GO:0005730">
    <property type="term" value="C:nucleolus"/>
    <property type="evidence" value="ECO:0007669"/>
    <property type="project" value="InterPro"/>
</dbReference>
<accession>A0A9W8EBP8</accession>
<name>A0A9W8EBP8_9FUNG</name>
<feature type="region of interest" description="Disordered" evidence="4">
    <location>
        <begin position="537"/>
        <end position="556"/>
    </location>
</feature>
<dbReference type="GO" id="GO:0003887">
    <property type="term" value="F:DNA-directed DNA polymerase activity"/>
    <property type="evidence" value="ECO:0007669"/>
    <property type="project" value="UniProtKB-KW"/>
</dbReference>
<dbReference type="SUPFAM" id="SSF48371">
    <property type="entry name" value="ARM repeat"/>
    <property type="match status" value="1"/>
</dbReference>
<keyword evidence="5" id="KW-0808">Transferase</keyword>
<dbReference type="EC" id="2.7.7.7" evidence="5"/>
<keyword evidence="5" id="KW-0239">DNA-directed DNA polymerase</keyword>
<reference evidence="5" key="1">
    <citation type="submission" date="2022-07" db="EMBL/GenBank/DDBJ databases">
        <title>Phylogenomic reconstructions and comparative analyses of Kickxellomycotina fungi.</title>
        <authorList>
            <person name="Reynolds N.K."/>
            <person name="Stajich J.E."/>
            <person name="Barry K."/>
            <person name="Grigoriev I.V."/>
            <person name="Crous P."/>
            <person name="Smith M.E."/>
        </authorList>
    </citation>
    <scope>NUCLEOTIDE SEQUENCE</scope>
    <source>
        <strain evidence="5">RSA 567</strain>
    </source>
</reference>
<dbReference type="OrthoDB" id="342531at2759"/>
<feature type="compositionally biased region" description="Acidic residues" evidence="4">
    <location>
        <begin position="778"/>
        <end position="796"/>
    </location>
</feature>
<dbReference type="Pfam" id="PF04931">
    <property type="entry name" value="DNA_pol_phi"/>
    <property type="match status" value="1"/>
</dbReference>
<dbReference type="PANTHER" id="PTHR13213">
    <property type="entry name" value="MYB-BINDING PROTEIN 1A FAMILY MEMBER"/>
    <property type="match status" value="1"/>
</dbReference>
<dbReference type="AlphaFoldDB" id="A0A9W8EBP8"/>
<feature type="region of interest" description="Disordered" evidence="4">
    <location>
        <begin position="659"/>
        <end position="685"/>
    </location>
</feature>
<evidence type="ECO:0000256" key="4">
    <source>
        <dbReference type="SAM" id="MobiDB-lite"/>
    </source>
</evidence>
<proteinExistence type="inferred from homology"/>
<comment type="caution">
    <text evidence="5">The sequence shown here is derived from an EMBL/GenBank/DDBJ whole genome shotgun (WGS) entry which is preliminary data.</text>
</comment>
<dbReference type="PANTHER" id="PTHR13213:SF2">
    <property type="entry name" value="MYB-BINDING PROTEIN 1A"/>
    <property type="match status" value="1"/>
</dbReference>
<comment type="similarity">
    <text evidence="2">Belongs to the MYBBP1A family.</text>
</comment>
<feature type="region of interest" description="Disordered" evidence="4">
    <location>
        <begin position="751"/>
        <end position="796"/>
    </location>
</feature>
<feature type="compositionally biased region" description="Basic residues" evidence="4">
    <location>
        <begin position="663"/>
        <end position="672"/>
    </location>
</feature>
<feature type="region of interest" description="Disordered" evidence="4">
    <location>
        <begin position="1105"/>
        <end position="1129"/>
    </location>
</feature>
<gene>
    <name evidence="5" type="primary">POL5</name>
    <name evidence="5" type="ORF">H4R34_000634</name>
</gene>
<evidence type="ECO:0000313" key="6">
    <source>
        <dbReference type="Proteomes" id="UP001151582"/>
    </source>
</evidence>
<evidence type="ECO:0000313" key="5">
    <source>
        <dbReference type="EMBL" id="KAJ1984487.1"/>
    </source>
</evidence>
<dbReference type="EMBL" id="JANBQB010000018">
    <property type="protein sequence ID" value="KAJ1984487.1"/>
    <property type="molecule type" value="Genomic_DNA"/>
</dbReference>
<keyword evidence="5" id="KW-0548">Nucleotidyltransferase</keyword>
<evidence type="ECO:0000256" key="1">
    <source>
        <dbReference type="ARBA" id="ARBA00004123"/>
    </source>
</evidence>
<dbReference type="InterPro" id="IPR016024">
    <property type="entry name" value="ARM-type_fold"/>
</dbReference>
<dbReference type="Proteomes" id="UP001151582">
    <property type="component" value="Unassembled WGS sequence"/>
</dbReference>
<evidence type="ECO:0000256" key="2">
    <source>
        <dbReference type="ARBA" id="ARBA00006809"/>
    </source>
</evidence>
<keyword evidence="3" id="KW-0539">Nucleus</keyword>
<feature type="region of interest" description="Disordered" evidence="4">
    <location>
        <begin position="1220"/>
        <end position="1255"/>
    </location>
</feature>